<evidence type="ECO:0000256" key="4">
    <source>
        <dbReference type="ARBA" id="ARBA00022824"/>
    </source>
</evidence>
<keyword evidence="11" id="KW-1185">Reference proteome</keyword>
<comment type="catalytic activity">
    <reaction evidence="8">
        <text>hexadecanoyl-CoA + H2O = S-hexadecanoyl-4'-phosphopantetheine + adenosine 3',5'-bisphosphate + 2 H(+)</text>
        <dbReference type="Rhea" id="RHEA:50032"/>
        <dbReference type="ChEBI" id="CHEBI:15377"/>
        <dbReference type="ChEBI" id="CHEBI:15378"/>
        <dbReference type="ChEBI" id="CHEBI:57379"/>
        <dbReference type="ChEBI" id="CHEBI:58343"/>
        <dbReference type="ChEBI" id="CHEBI:132018"/>
    </reaction>
</comment>
<dbReference type="GO" id="GO:0010945">
    <property type="term" value="F:coenzyme A diphosphatase activity"/>
    <property type="evidence" value="ECO:0007669"/>
    <property type="project" value="InterPro"/>
</dbReference>
<feature type="transmembrane region" description="Helical" evidence="9">
    <location>
        <begin position="260"/>
        <end position="279"/>
    </location>
</feature>
<accession>A0A9W6YVS8</accession>
<evidence type="ECO:0000256" key="1">
    <source>
        <dbReference type="ARBA" id="ARBA00004477"/>
    </source>
</evidence>
<feature type="transmembrane region" description="Helical" evidence="9">
    <location>
        <begin position="117"/>
        <end position="137"/>
    </location>
</feature>
<keyword evidence="8" id="KW-0444">Lipid biosynthesis</keyword>
<sequence length="310" mass="36325">MPPVTNITQTHPIAGHLDMVNKRLNDIARRLKINKLELLIMLTYPVIIILGQLIWLVAPAESSMNYFTSKKNIFNVYFVKQGWFWTTMVFGLFLFSVMRDSTVVRKQHGVISCVKKFALITTCWFFFSQWFLGMPIMDRIFVLTGGSCYNVSAEKLKNSEYFKLMDFTIEDLAEFTNQDNDYYYSSSISSRQCKSMRGRWYGGHDPSGHVFLLSLSTTFLMTQLFEFYNSITLRKKLRQFKIDTENHLKNREFVPFLKSLFLDYPIVLLLMLVGLWLWMLLNTTIYFHSLLENLAGLFFSYLASLLSFQI</sequence>
<keyword evidence="2 8" id="KW-0812">Transmembrane</keyword>
<evidence type="ECO:0000313" key="10">
    <source>
        <dbReference type="EMBL" id="GMG21468.1"/>
    </source>
</evidence>
<gene>
    <name evidence="8" type="primary">SCS3</name>
    <name evidence="8" type="synonym">FIT2B</name>
    <name evidence="10" type="ORF">Amon01_000201300</name>
</gene>
<evidence type="ECO:0000256" key="8">
    <source>
        <dbReference type="HAMAP-Rule" id="MF_03231"/>
    </source>
</evidence>
<name>A0A9W6YVS8_AMBMO</name>
<organism evidence="10 11">
    <name type="scientific">Ambrosiozyma monospora</name>
    <name type="common">Yeast</name>
    <name type="synonym">Endomycopsis monosporus</name>
    <dbReference type="NCBI Taxonomy" id="43982"/>
    <lineage>
        <taxon>Eukaryota</taxon>
        <taxon>Fungi</taxon>
        <taxon>Dikarya</taxon>
        <taxon>Ascomycota</taxon>
        <taxon>Saccharomycotina</taxon>
        <taxon>Pichiomycetes</taxon>
        <taxon>Pichiales</taxon>
        <taxon>Pichiaceae</taxon>
        <taxon>Ambrosiozyma</taxon>
    </lineage>
</organism>
<proteinExistence type="inferred from homology"/>
<comment type="catalytic activity">
    <reaction evidence="8">
        <text>(5Z,8Z,11Z,14Z)-eicosatetraenoyl-CoA + H2O = S-(5Z,8Z,11Z,14Z-eicosatetraenoyl)-4'-phosphopantetheine + adenosine 3',5'-bisphosphate + 2 H(+)</text>
        <dbReference type="Rhea" id="RHEA:65568"/>
        <dbReference type="ChEBI" id="CHEBI:15377"/>
        <dbReference type="ChEBI" id="CHEBI:15378"/>
        <dbReference type="ChEBI" id="CHEBI:57368"/>
        <dbReference type="ChEBI" id="CHEBI:58343"/>
        <dbReference type="ChEBI" id="CHEBI:156554"/>
    </reaction>
</comment>
<dbReference type="EC" id="3.6.1.-" evidence="8"/>
<keyword evidence="7 8" id="KW-0472">Membrane</keyword>
<reference evidence="10" key="1">
    <citation type="submission" date="2023-04" db="EMBL/GenBank/DDBJ databases">
        <title>Ambrosiozyma monospora NBRC 1965.</title>
        <authorList>
            <person name="Ichikawa N."/>
            <person name="Sato H."/>
            <person name="Tonouchi N."/>
        </authorList>
    </citation>
    <scope>NUCLEOTIDE SEQUENCE</scope>
    <source>
        <strain evidence="10">NBRC 1965</strain>
    </source>
</reference>
<evidence type="ECO:0000256" key="3">
    <source>
        <dbReference type="ARBA" id="ARBA00022801"/>
    </source>
</evidence>
<comment type="similarity">
    <text evidence="8">Belongs to the FIT family. Fungal FIT2B/SCS3 subfamily.</text>
</comment>
<dbReference type="GO" id="GO:0140042">
    <property type="term" value="P:lipid droplet formation"/>
    <property type="evidence" value="ECO:0007669"/>
    <property type="project" value="UniProtKB-UniRule"/>
</dbReference>
<evidence type="ECO:0000256" key="6">
    <source>
        <dbReference type="ARBA" id="ARBA00023098"/>
    </source>
</evidence>
<dbReference type="OrthoDB" id="5579088at2759"/>
<evidence type="ECO:0000256" key="5">
    <source>
        <dbReference type="ARBA" id="ARBA00022989"/>
    </source>
</evidence>
<feature type="active site" evidence="8">
    <location>
        <position position="288"/>
    </location>
</feature>
<feature type="transmembrane region" description="Helical" evidence="9">
    <location>
        <begin position="210"/>
        <end position="228"/>
    </location>
</feature>
<feature type="transmembrane region" description="Helical" evidence="9">
    <location>
        <begin position="78"/>
        <end position="97"/>
    </location>
</feature>
<keyword evidence="8" id="KW-0594">Phospholipid biosynthesis</keyword>
<comment type="caution">
    <text evidence="10">The sequence shown here is derived from an EMBL/GenBank/DDBJ whole genome shotgun (WGS) entry which is preliminary data.</text>
</comment>
<dbReference type="Pfam" id="PF10261">
    <property type="entry name" value="FIT"/>
    <property type="match status" value="1"/>
</dbReference>
<evidence type="ECO:0000256" key="2">
    <source>
        <dbReference type="ARBA" id="ARBA00022692"/>
    </source>
</evidence>
<keyword evidence="3 8" id="KW-0378">Hydrolase</keyword>
<dbReference type="GO" id="GO:0005789">
    <property type="term" value="C:endoplasmic reticulum membrane"/>
    <property type="evidence" value="ECO:0007669"/>
    <property type="project" value="UniProtKB-SubCell"/>
</dbReference>
<dbReference type="HAMAP" id="MF_03231">
    <property type="entry name" value="SCS3"/>
    <property type="match status" value="1"/>
</dbReference>
<dbReference type="PANTHER" id="PTHR23129:SF0">
    <property type="entry name" value="ACYL-COENZYME A DIPHOSPHATASE FITM2"/>
    <property type="match status" value="1"/>
</dbReference>
<dbReference type="AlphaFoldDB" id="A0A9W6YVS8"/>
<evidence type="ECO:0000313" key="11">
    <source>
        <dbReference type="Proteomes" id="UP001165063"/>
    </source>
</evidence>
<dbReference type="GO" id="GO:0008654">
    <property type="term" value="P:phospholipid biosynthetic process"/>
    <property type="evidence" value="ECO:0007669"/>
    <property type="project" value="UniProtKB-KW"/>
</dbReference>
<feature type="transmembrane region" description="Helical" evidence="9">
    <location>
        <begin position="285"/>
        <end position="308"/>
    </location>
</feature>
<dbReference type="InterPro" id="IPR019388">
    <property type="entry name" value="FIT"/>
</dbReference>
<comment type="function">
    <text evidence="8">Fatty acyl-coenzyme A (CoA) diphosphatase that hydrolyzes fatty acyl-CoA to yield acyl-4'-phosphopantetheine and adenosine 3',5'-bisphosphate. Preferentially hydrolyzes unsaturated long-chain acyl-CoA substrates in the endoplasmic reticulum (ER) lumen. This catalytic activity is required for maintaining ER structure and for lipid droplets (LDs) biogenesis, which are lipid storage organelles involved in maintaining lipid and energy homeostasis. May directly bind to diacylglycerol (DAGs) and triacylglycerol, which is also important for LD biogenesis. May support directional budding of nacent LDs from the ER into the cytosol by reducing DAG levels at sites of LD formation. May play a role in the regulation of cell morphology and cytoskeletal organization. Involved in phospholipid biosynthesis.</text>
</comment>
<keyword evidence="6" id="KW-0443">Lipid metabolism</keyword>
<keyword evidence="4 8" id="KW-0256">Endoplasmic reticulum</keyword>
<dbReference type="PANTHER" id="PTHR23129">
    <property type="entry name" value="ACYL-COENZYME A DIPHOSPHATASE FITM2"/>
    <property type="match status" value="1"/>
</dbReference>
<keyword evidence="5 8" id="KW-1133">Transmembrane helix</keyword>
<dbReference type="Proteomes" id="UP001165063">
    <property type="component" value="Unassembled WGS sequence"/>
</dbReference>
<protein>
    <recommendedName>
        <fullName evidence="8">Acyl-coenzyme A diphosphatase SCS3</fullName>
        <ecNumber evidence="8">3.6.1.-</ecNumber>
    </recommendedName>
    <alternativeName>
        <fullName evidence="8">FIT family protein SCS3</fullName>
    </alternativeName>
</protein>
<evidence type="ECO:0000256" key="7">
    <source>
        <dbReference type="ARBA" id="ARBA00023136"/>
    </source>
</evidence>
<comment type="subcellular location">
    <subcellularLocation>
        <location evidence="1 8">Endoplasmic reticulum membrane</location>
        <topology evidence="1 8">Multi-pass membrane protein</topology>
    </subcellularLocation>
</comment>
<feature type="transmembrane region" description="Helical" evidence="9">
    <location>
        <begin position="38"/>
        <end position="58"/>
    </location>
</feature>
<keyword evidence="8" id="KW-1208">Phospholipid metabolism</keyword>
<evidence type="ECO:0000256" key="9">
    <source>
        <dbReference type="SAM" id="Phobius"/>
    </source>
</evidence>
<dbReference type="EMBL" id="BSXU01000677">
    <property type="protein sequence ID" value="GMG21468.1"/>
    <property type="molecule type" value="Genomic_DNA"/>
</dbReference>
<feature type="active site" evidence="8">
    <location>
        <position position="209"/>
    </location>
</feature>
<dbReference type="InterPro" id="IPR046400">
    <property type="entry name" value="SCS3"/>
</dbReference>
<comment type="catalytic activity">
    <reaction evidence="8">
        <text>an acyl-CoA + H2O = an acyl-4'-phosphopantetheine + adenosine 3',5'-bisphosphate + 2 H(+)</text>
        <dbReference type="Rhea" id="RHEA:50044"/>
        <dbReference type="ChEBI" id="CHEBI:15377"/>
        <dbReference type="ChEBI" id="CHEBI:15378"/>
        <dbReference type="ChEBI" id="CHEBI:58342"/>
        <dbReference type="ChEBI" id="CHEBI:58343"/>
        <dbReference type="ChEBI" id="CHEBI:132023"/>
    </reaction>
</comment>
<comment type="catalytic activity">
    <reaction evidence="8">
        <text>(9Z)-octadecenoyl-CoA + H2O = S-(9Z-octadecenoyl)-4'-phosphopantetheine + adenosine 3',5'-bisphosphate + 2 H(+)</text>
        <dbReference type="Rhea" id="RHEA:65564"/>
        <dbReference type="ChEBI" id="CHEBI:15377"/>
        <dbReference type="ChEBI" id="CHEBI:15378"/>
        <dbReference type="ChEBI" id="CHEBI:57387"/>
        <dbReference type="ChEBI" id="CHEBI:58343"/>
        <dbReference type="ChEBI" id="CHEBI:156553"/>
    </reaction>
</comment>